<feature type="transmembrane region" description="Helical" evidence="1">
    <location>
        <begin position="49"/>
        <end position="71"/>
    </location>
</feature>
<name>A0ABN4BCW8_9CLOT</name>
<keyword evidence="1" id="KW-0812">Transmembrane</keyword>
<sequence>MSSLAKIFMFLSSYSPLYILTITLNYNFLDIKEAIIKVSNVKNIVYSDILLYGLFLLIVIPNVILYILISISKKYDEPIKLLKIEDGNEKVLDYILAYIVSFVTTDFPKIRTNDSKIVITAILTQILLGYLYCKGNMFYINPILDLMGYNIYIGKTLQNNVIILSKNKETIKDIKESISKNGFKNIDLNCFADNIYLTK</sequence>
<protein>
    <submittedName>
        <fullName evidence="2">Uncharacterized protein</fullName>
    </submittedName>
</protein>
<feature type="transmembrane region" description="Helical" evidence="1">
    <location>
        <begin position="7"/>
        <end position="29"/>
    </location>
</feature>
<evidence type="ECO:0000313" key="2">
    <source>
        <dbReference type="EMBL" id="AGY75319.2"/>
    </source>
</evidence>
<dbReference type="RefSeq" id="WP_029170181.1">
    <property type="nucleotide sequence ID" value="NC_022592.1"/>
</dbReference>
<dbReference type="Proteomes" id="UP000017590">
    <property type="component" value="Chromosome"/>
</dbReference>
<organism evidence="2 3">
    <name type="scientific">Clostridium autoethanogenum DSM 10061</name>
    <dbReference type="NCBI Taxonomy" id="1341692"/>
    <lineage>
        <taxon>Bacteria</taxon>
        <taxon>Bacillati</taxon>
        <taxon>Bacillota</taxon>
        <taxon>Clostridia</taxon>
        <taxon>Eubacteriales</taxon>
        <taxon>Clostridiaceae</taxon>
        <taxon>Clostridium</taxon>
    </lineage>
</organism>
<gene>
    <name evidence="2" type="ORF">CAETHG_1094</name>
</gene>
<feature type="transmembrane region" description="Helical" evidence="1">
    <location>
        <begin position="116"/>
        <end position="133"/>
    </location>
</feature>
<evidence type="ECO:0000313" key="3">
    <source>
        <dbReference type="Proteomes" id="UP000017590"/>
    </source>
</evidence>
<dbReference type="EMBL" id="CP006763">
    <property type="protein sequence ID" value="AGY75319.2"/>
    <property type="molecule type" value="Genomic_DNA"/>
</dbReference>
<keyword evidence="1" id="KW-0472">Membrane</keyword>
<proteinExistence type="predicted"/>
<accession>A0ABN4BCW8</accession>
<evidence type="ECO:0000256" key="1">
    <source>
        <dbReference type="SAM" id="Phobius"/>
    </source>
</evidence>
<keyword evidence="1" id="KW-1133">Transmembrane helix</keyword>
<keyword evidence="3" id="KW-1185">Reference proteome</keyword>
<reference evidence="3" key="1">
    <citation type="journal article" date="2014" name="Biotechnol. Biofuels">
        <title>Comparison of single-molecule sequencing and hybrid approaches for finishing the genome of Clostridium autoethanogenum and analysis of CRISPR systems in industrial relevant Clostridia.</title>
        <authorList>
            <person name="Brown S.D."/>
            <person name="Nagaraju S."/>
            <person name="Utturkar S."/>
            <person name="De Tissera S."/>
            <person name="Segovia S."/>
            <person name="Mitchell W."/>
            <person name="Land M.L."/>
            <person name="Dassanayake A."/>
            <person name="Kopke M."/>
        </authorList>
    </citation>
    <scope>NUCLEOTIDE SEQUENCE [LARGE SCALE GENOMIC DNA]</scope>
    <source>
        <strain evidence="3">DSM 10061</strain>
    </source>
</reference>